<comment type="caution">
    <text evidence="2">The sequence shown here is derived from an EMBL/GenBank/DDBJ whole genome shotgun (WGS) entry which is preliminary data.</text>
</comment>
<gene>
    <name evidence="2" type="ORF">QO012_000125</name>
</gene>
<protein>
    <submittedName>
        <fullName evidence="2">Uncharacterized protein</fullName>
    </submittedName>
</protein>
<sequence>MSRRPQARRLVLAALALGVTAGPASAFEDAFGQPLPYRERVIRRPVRALPPAIVSGYLPRNHNVPMYNEPPRRPAFGASWR</sequence>
<name>A0ABU0HUR2_9HYPH</name>
<evidence type="ECO:0000313" key="2">
    <source>
        <dbReference type="EMBL" id="MDQ0445647.1"/>
    </source>
</evidence>
<dbReference type="EMBL" id="JAUSVP010000001">
    <property type="protein sequence ID" value="MDQ0445647.1"/>
    <property type="molecule type" value="Genomic_DNA"/>
</dbReference>
<feature type="signal peptide" evidence="1">
    <location>
        <begin position="1"/>
        <end position="26"/>
    </location>
</feature>
<accession>A0ABU0HUR2</accession>
<reference evidence="2 3" key="1">
    <citation type="submission" date="2023-07" db="EMBL/GenBank/DDBJ databases">
        <title>Genomic Encyclopedia of Type Strains, Phase IV (KMG-IV): sequencing the most valuable type-strain genomes for metagenomic binning, comparative biology and taxonomic classification.</title>
        <authorList>
            <person name="Goeker M."/>
        </authorList>
    </citation>
    <scope>NUCLEOTIDE SEQUENCE [LARGE SCALE GENOMIC DNA]</scope>
    <source>
        <strain evidence="2 3">DSM 19013</strain>
    </source>
</reference>
<feature type="chain" id="PRO_5047493383" evidence="1">
    <location>
        <begin position="27"/>
        <end position="81"/>
    </location>
</feature>
<evidence type="ECO:0000256" key="1">
    <source>
        <dbReference type="SAM" id="SignalP"/>
    </source>
</evidence>
<keyword evidence="3" id="KW-1185">Reference proteome</keyword>
<proteinExistence type="predicted"/>
<keyword evidence="1" id="KW-0732">Signal</keyword>
<dbReference type="Proteomes" id="UP001231124">
    <property type="component" value="Unassembled WGS sequence"/>
</dbReference>
<dbReference type="RefSeq" id="WP_238205612.1">
    <property type="nucleotide sequence ID" value="NZ_BPQE01000023.1"/>
</dbReference>
<organism evidence="2 3">
    <name type="scientific">Methylobacterium aerolatum</name>
    <dbReference type="NCBI Taxonomy" id="418708"/>
    <lineage>
        <taxon>Bacteria</taxon>
        <taxon>Pseudomonadati</taxon>
        <taxon>Pseudomonadota</taxon>
        <taxon>Alphaproteobacteria</taxon>
        <taxon>Hyphomicrobiales</taxon>
        <taxon>Methylobacteriaceae</taxon>
        <taxon>Methylobacterium</taxon>
    </lineage>
</organism>
<evidence type="ECO:0000313" key="3">
    <source>
        <dbReference type="Proteomes" id="UP001231124"/>
    </source>
</evidence>